<evidence type="ECO:0000256" key="1">
    <source>
        <dbReference type="SAM" id="Coils"/>
    </source>
</evidence>
<reference evidence="2" key="1">
    <citation type="submission" date="2023-08" db="EMBL/GenBank/DDBJ databases">
        <authorList>
            <person name="Chen Y."/>
            <person name="Shah S."/>
            <person name="Dougan E. K."/>
            <person name="Thang M."/>
            <person name="Chan C."/>
        </authorList>
    </citation>
    <scope>NUCLEOTIDE SEQUENCE</scope>
</reference>
<accession>A0AA36I1M7</accession>
<feature type="coiled-coil region" evidence="1">
    <location>
        <begin position="77"/>
        <end position="108"/>
    </location>
</feature>
<protein>
    <submittedName>
        <fullName evidence="2">Uncharacterized protein</fullName>
    </submittedName>
</protein>
<evidence type="ECO:0000313" key="2">
    <source>
        <dbReference type="EMBL" id="CAJ1378078.1"/>
    </source>
</evidence>
<name>A0AA36I1M7_9DINO</name>
<organism evidence="2 3">
    <name type="scientific">Effrenium voratum</name>
    <dbReference type="NCBI Taxonomy" id="2562239"/>
    <lineage>
        <taxon>Eukaryota</taxon>
        <taxon>Sar</taxon>
        <taxon>Alveolata</taxon>
        <taxon>Dinophyceae</taxon>
        <taxon>Suessiales</taxon>
        <taxon>Symbiodiniaceae</taxon>
        <taxon>Effrenium</taxon>
    </lineage>
</organism>
<sequence>MAAVLGSGDVAQARQLLGMLRQAGLEARSGPWLPELQGGELQSQLAQLVAAEEERLRQLAAATAKARELRQAAARRRDAAACEAQDAAQKAQEAARQAEVARRGAQRAALRALAEEVADLAASLELRALTGETEEEEPGARGLVAAERARRLAPDGGGALDVGRELREVAEVLRASNGAGGAAGSPDVAERLRRCAAGLRAAEPPGPGAPAPLPAAVLDSADVGTRRALLRLVEERDEFHRAQAKHLDVAERYPEGDTSSCLLQQVEQLQNALARERLLCRSLQADLETQRALNGTGLFLS</sequence>
<comment type="caution">
    <text evidence="2">The sequence shown here is derived from an EMBL/GenBank/DDBJ whole genome shotgun (WGS) entry which is preliminary data.</text>
</comment>
<gene>
    <name evidence="2" type="ORF">EVOR1521_LOCUS6714</name>
</gene>
<dbReference type="AlphaFoldDB" id="A0AA36I1M7"/>
<keyword evidence="3" id="KW-1185">Reference proteome</keyword>
<dbReference type="EMBL" id="CAUJNA010000513">
    <property type="protein sequence ID" value="CAJ1378078.1"/>
    <property type="molecule type" value="Genomic_DNA"/>
</dbReference>
<keyword evidence="1" id="KW-0175">Coiled coil</keyword>
<dbReference type="Proteomes" id="UP001178507">
    <property type="component" value="Unassembled WGS sequence"/>
</dbReference>
<evidence type="ECO:0000313" key="3">
    <source>
        <dbReference type="Proteomes" id="UP001178507"/>
    </source>
</evidence>
<proteinExistence type="predicted"/>